<sequence length="211" mass="21789">MRDVILLAASGLAREVVSAEQREFRWVAILDDDEELHGSRVAGIDVIGGLELAARHRTGLLICVGSGAGRRRVADRLAALEVQPERYVTVIDASARVPASCTVGRGSVLLAHTVLTADVRVGRHVVVMPQATLTHDVVVGDFATLTAGVSLAGGVTVHEGAYLGMNATVRQGVVVGAGAIVGMGAAVIADVPAGETWAGVPARSVYQRSAV</sequence>
<evidence type="ECO:0000313" key="5">
    <source>
        <dbReference type="EMBL" id="POH63438.1"/>
    </source>
</evidence>
<dbReference type="InterPro" id="IPR050179">
    <property type="entry name" value="Trans_hexapeptide_repeat"/>
</dbReference>
<keyword evidence="1 5" id="KW-0808">Transferase</keyword>
<dbReference type="AlphaFoldDB" id="A0A2S3ZC50"/>
<dbReference type="SUPFAM" id="SSF51161">
    <property type="entry name" value="Trimeric LpxA-like enzymes"/>
    <property type="match status" value="1"/>
</dbReference>
<proteinExistence type="predicted"/>
<feature type="active site" description="Proton acceptor" evidence="3">
    <location>
        <position position="135"/>
    </location>
</feature>
<dbReference type="Proteomes" id="UP000237340">
    <property type="component" value="Unassembled WGS sequence"/>
</dbReference>
<dbReference type="PANTHER" id="PTHR43300">
    <property type="entry name" value="ACETYLTRANSFERASE"/>
    <property type="match status" value="1"/>
</dbReference>
<dbReference type="InterPro" id="IPR020019">
    <property type="entry name" value="AcTrfase_PglD-like"/>
</dbReference>
<dbReference type="RefSeq" id="WP_088457342.1">
    <property type="nucleotide sequence ID" value="NZ_PPXD01000023.1"/>
</dbReference>
<comment type="caution">
    <text evidence="5">The sequence shown here is derived from an EMBL/GenBank/DDBJ whole genome shotgun (WGS) entry which is preliminary data.</text>
</comment>
<dbReference type="GO" id="GO:0016740">
    <property type="term" value="F:transferase activity"/>
    <property type="evidence" value="ECO:0007669"/>
    <property type="project" value="UniProtKB-KW"/>
</dbReference>
<feature type="binding site" evidence="4">
    <location>
        <begin position="31"/>
        <end position="32"/>
    </location>
    <ligand>
        <name>substrate</name>
    </ligand>
</feature>
<organism evidence="5 6">
    <name type="scientific">Cryobacterium zongtaii</name>
    <dbReference type="NCBI Taxonomy" id="1259217"/>
    <lineage>
        <taxon>Bacteria</taxon>
        <taxon>Bacillati</taxon>
        <taxon>Actinomycetota</taxon>
        <taxon>Actinomycetes</taxon>
        <taxon>Micrococcales</taxon>
        <taxon>Microbacteriaceae</taxon>
        <taxon>Cryobacterium</taxon>
    </lineage>
</organism>
<keyword evidence="2" id="KW-0677">Repeat</keyword>
<dbReference type="Gene3D" id="2.160.10.10">
    <property type="entry name" value="Hexapeptide repeat proteins"/>
    <property type="match status" value="1"/>
</dbReference>
<dbReference type="InterPro" id="IPR018357">
    <property type="entry name" value="Hexapep_transf_CS"/>
</dbReference>
<evidence type="ECO:0000256" key="3">
    <source>
        <dbReference type="PIRSR" id="PIRSR620019-1"/>
    </source>
</evidence>
<dbReference type="Gene3D" id="3.40.50.20">
    <property type="match status" value="1"/>
</dbReference>
<name>A0A2S3ZC50_9MICO</name>
<dbReference type="EMBL" id="PPXD01000023">
    <property type="protein sequence ID" value="POH63438.1"/>
    <property type="molecule type" value="Genomic_DNA"/>
</dbReference>
<feature type="site" description="Increases basicity of active site His" evidence="3">
    <location>
        <position position="136"/>
    </location>
</feature>
<evidence type="ECO:0000256" key="4">
    <source>
        <dbReference type="PIRSR" id="PIRSR620019-2"/>
    </source>
</evidence>
<reference evidence="5 6" key="1">
    <citation type="submission" date="2018-01" db="EMBL/GenBank/DDBJ databases">
        <title>Cryobacterium sp. nov., from glaciers in China.</title>
        <authorList>
            <person name="Liu Q."/>
            <person name="Xin Y.-H."/>
        </authorList>
    </citation>
    <scope>NUCLEOTIDE SEQUENCE [LARGE SCALE GENOMIC DNA]</scope>
    <source>
        <strain evidence="5 6">TMN-42</strain>
    </source>
</reference>
<dbReference type="PROSITE" id="PS00101">
    <property type="entry name" value="HEXAPEP_TRANSFERASES"/>
    <property type="match status" value="1"/>
</dbReference>
<dbReference type="PANTHER" id="PTHR43300:SF7">
    <property type="entry name" value="UDP-N-ACETYLBACILLOSAMINE N-ACETYLTRANSFERASE"/>
    <property type="match status" value="1"/>
</dbReference>
<dbReference type="InterPro" id="IPR011004">
    <property type="entry name" value="Trimer_LpxA-like_sf"/>
</dbReference>
<accession>A0A2S3ZC50</accession>
<dbReference type="CDD" id="cd03360">
    <property type="entry name" value="LbH_AT_putative"/>
    <property type="match status" value="1"/>
</dbReference>
<evidence type="ECO:0000256" key="1">
    <source>
        <dbReference type="ARBA" id="ARBA00022679"/>
    </source>
</evidence>
<evidence type="ECO:0000256" key="2">
    <source>
        <dbReference type="ARBA" id="ARBA00022737"/>
    </source>
</evidence>
<gene>
    <name evidence="5" type="ORF">C3B61_14680</name>
</gene>
<dbReference type="NCBIfam" id="TIGR03570">
    <property type="entry name" value="NeuD_NnaD"/>
    <property type="match status" value="1"/>
</dbReference>
<evidence type="ECO:0000313" key="6">
    <source>
        <dbReference type="Proteomes" id="UP000237340"/>
    </source>
</evidence>
<protein>
    <submittedName>
        <fullName evidence="5">Acetyltransferase</fullName>
    </submittedName>
</protein>
<keyword evidence="6" id="KW-1185">Reference proteome</keyword>
<feature type="binding site" evidence="4">
    <location>
        <position position="65"/>
    </location>
    <ligand>
        <name>substrate</name>
    </ligand>
</feature>